<evidence type="ECO:0000256" key="9">
    <source>
        <dbReference type="SAM" id="MobiDB-lite"/>
    </source>
</evidence>
<feature type="region of interest" description="Disordered" evidence="9">
    <location>
        <begin position="891"/>
        <end position="914"/>
    </location>
</feature>
<accession>A0A8X8AE28</accession>
<dbReference type="PROSITE" id="PS51166">
    <property type="entry name" value="CBM20"/>
    <property type="match status" value="1"/>
</dbReference>
<evidence type="ECO:0000256" key="5">
    <source>
        <dbReference type="ARBA" id="ARBA00022741"/>
    </source>
</evidence>
<evidence type="ECO:0000259" key="10">
    <source>
        <dbReference type="PROSITE" id="PS51166"/>
    </source>
</evidence>
<organism evidence="11 12">
    <name type="scientific">Populus tomentosa</name>
    <name type="common">Chinese white poplar</name>
    <dbReference type="NCBI Taxonomy" id="118781"/>
    <lineage>
        <taxon>Eukaryota</taxon>
        <taxon>Viridiplantae</taxon>
        <taxon>Streptophyta</taxon>
        <taxon>Embryophyta</taxon>
        <taxon>Tracheophyta</taxon>
        <taxon>Spermatophyta</taxon>
        <taxon>Magnoliopsida</taxon>
        <taxon>eudicotyledons</taxon>
        <taxon>Gunneridae</taxon>
        <taxon>Pentapetalae</taxon>
        <taxon>rosids</taxon>
        <taxon>fabids</taxon>
        <taxon>Malpighiales</taxon>
        <taxon>Salicaceae</taxon>
        <taxon>Saliceae</taxon>
        <taxon>Populus</taxon>
    </lineage>
</organism>
<keyword evidence="7" id="KW-0067">ATP-binding</keyword>
<evidence type="ECO:0000313" key="12">
    <source>
        <dbReference type="Proteomes" id="UP000886885"/>
    </source>
</evidence>
<dbReference type="InterPro" id="IPR002192">
    <property type="entry name" value="PPDK_AMP/ATP-bd"/>
</dbReference>
<evidence type="ECO:0000256" key="2">
    <source>
        <dbReference type="ARBA" id="ARBA00007837"/>
    </source>
</evidence>
<dbReference type="PANTHER" id="PTHR47453:SF1">
    <property type="entry name" value="PHOSPHOGLUCAN, WATER DIKINASE, CHLOROPLASTIC"/>
    <property type="match status" value="1"/>
</dbReference>
<dbReference type="GO" id="GO:0046872">
    <property type="term" value="F:metal ion binding"/>
    <property type="evidence" value="ECO:0007669"/>
    <property type="project" value="UniProtKB-KW"/>
</dbReference>
<dbReference type="GO" id="GO:0005524">
    <property type="term" value="F:ATP binding"/>
    <property type="evidence" value="ECO:0007669"/>
    <property type="project" value="UniProtKB-KW"/>
</dbReference>
<dbReference type="InterPro" id="IPR054481">
    <property type="entry name" value="GWD1_pHisD"/>
</dbReference>
<reference evidence="11" key="1">
    <citation type="journal article" date="2020" name="bioRxiv">
        <title>Hybrid origin of Populus tomentosa Carr. identified through genome sequencing and phylogenomic analysis.</title>
        <authorList>
            <person name="An X."/>
            <person name="Gao K."/>
            <person name="Chen Z."/>
            <person name="Li J."/>
            <person name="Yang X."/>
            <person name="Yang X."/>
            <person name="Zhou J."/>
            <person name="Guo T."/>
            <person name="Zhao T."/>
            <person name="Huang S."/>
            <person name="Miao D."/>
            <person name="Khan W.U."/>
            <person name="Rao P."/>
            <person name="Ye M."/>
            <person name="Lei B."/>
            <person name="Liao W."/>
            <person name="Wang J."/>
            <person name="Ji L."/>
            <person name="Li Y."/>
            <person name="Guo B."/>
            <person name="Mustafa N.S."/>
            <person name="Li S."/>
            <person name="Yun Q."/>
            <person name="Keller S.R."/>
            <person name="Mao J."/>
            <person name="Zhang R."/>
            <person name="Strauss S.H."/>
        </authorList>
    </citation>
    <scope>NUCLEOTIDE SEQUENCE</scope>
    <source>
        <strain evidence="11">GM15</strain>
        <tissue evidence="11">Leaf</tissue>
    </source>
</reference>
<comment type="caution">
    <text evidence="11">The sequence shown here is derived from an EMBL/GenBank/DDBJ whole genome shotgun (WGS) entry which is preliminary data.</text>
</comment>
<keyword evidence="6" id="KW-0418">Kinase</keyword>
<keyword evidence="12" id="KW-1185">Reference proteome</keyword>
<dbReference type="SMART" id="SM01065">
    <property type="entry name" value="CBM_2"/>
    <property type="match status" value="1"/>
</dbReference>
<evidence type="ECO:0000313" key="11">
    <source>
        <dbReference type="EMBL" id="KAG6785280.1"/>
    </source>
</evidence>
<feature type="domain" description="CBM20" evidence="10">
    <location>
        <begin position="71"/>
        <end position="171"/>
    </location>
</feature>
<evidence type="ECO:0000256" key="1">
    <source>
        <dbReference type="ARBA" id="ARBA00001946"/>
    </source>
</evidence>
<dbReference type="Pfam" id="PF00686">
    <property type="entry name" value="CBM_20"/>
    <property type="match status" value="1"/>
</dbReference>
<dbReference type="AlphaFoldDB" id="A0A8X8AE28"/>
<dbReference type="EMBL" id="JAAWWB010000004">
    <property type="protein sequence ID" value="KAG6785280.1"/>
    <property type="molecule type" value="Genomic_DNA"/>
</dbReference>
<keyword evidence="8" id="KW-0460">Magnesium</keyword>
<evidence type="ECO:0000256" key="8">
    <source>
        <dbReference type="ARBA" id="ARBA00022842"/>
    </source>
</evidence>
<evidence type="ECO:0000256" key="3">
    <source>
        <dbReference type="ARBA" id="ARBA00022679"/>
    </source>
</evidence>
<dbReference type="PANTHER" id="PTHR47453">
    <property type="entry name" value="PHOSPHOGLUCAN, WATER DIKINASE, CHLOROPLASTIC"/>
    <property type="match status" value="1"/>
</dbReference>
<dbReference type="OrthoDB" id="6123450at2759"/>
<dbReference type="GO" id="GO:0016301">
    <property type="term" value="F:kinase activity"/>
    <property type="evidence" value="ECO:0007669"/>
    <property type="project" value="UniProtKB-KW"/>
</dbReference>
<evidence type="ECO:0000256" key="6">
    <source>
        <dbReference type="ARBA" id="ARBA00022777"/>
    </source>
</evidence>
<dbReference type="InterPro" id="IPR002044">
    <property type="entry name" value="CBM20"/>
</dbReference>
<comment type="cofactor">
    <cofactor evidence="1">
        <name>Mg(2+)</name>
        <dbReference type="ChEBI" id="CHEBI:18420"/>
    </cofactor>
</comment>
<comment type="similarity">
    <text evidence="2">Belongs to the PEP-utilizing enzyme family.</text>
</comment>
<dbReference type="Proteomes" id="UP000886885">
    <property type="component" value="Chromosome 2D"/>
</dbReference>
<gene>
    <name evidence="11" type="ORF">POTOM_011010</name>
</gene>
<protein>
    <recommendedName>
        <fullName evidence="10">CBM20 domain-containing protein</fullName>
    </recommendedName>
</protein>
<keyword evidence="3" id="KW-0808">Transferase</keyword>
<name>A0A8X8AE28_POPTO</name>
<evidence type="ECO:0000256" key="7">
    <source>
        <dbReference type="ARBA" id="ARBA00022840"/>
    </source>
</evidence>
<dbReference type="GO" id="GO:2001070">
    <property type="term" value="F:starch binding"/>
    <property type="evidence" value="ECO:0007669"/>
    <property type="project" value="InterPro"/>
</dbReference>
<proteinExistence type="inferred from homology"/>
<dbReference type="Pfam" id="PF22973">
    <property type="entry name" value="GWD1_pHisD"/>
    <property type="match status" value="1"/>
</dbReference>
<evidence type="ECO:0000256" key="4">
    <source>
        <dbReference type="ARBA" id="ARBA00022723"/>
    </source>
</evidence>
<dbReference type="Pfam" id="PF01326">
    <property type="entry name" value="PPDK_N"/>
    <property type="match status" value="1"/>
</dbReference>
<keyword evidence="4" id="KW-0479">Metal-binding</keyword>
<keyword evidence="5" id="KW-0547">Nucleotide-binding</keyword>
<sequence length="1256" mass="138272">MDSLRALLRSDFIYLTPTRNQFQSLHKVASAGGTSTPFFNPRISIPIRRRIVCGVSSTQSREQEKAMKKSRSRLERGKVRLNVRVDHQVEFGEQIVILGSTKELGSWKKRVPMNWTENGWVCDLEMKGGGIIEFKFVIVSKDRSFVWESGDNRALRLPRGGSFAVVCKWDTTGEAVNLLPLDLEHNGEEVEDAGENGSASAGVPLEVESSPFVGQWQGKAISFMRSNEHRNREAERRWDTSGLQGFALKLVQGDLNARNWWRKLEVVRELLVGSLQSEDRLEALVYSAIYLKWINTGQIPCFEDGGHHRPNRHAEISRLIFRELERISLRKDTSPQAPKQLQTRKPIPLWEHKNKILIPIQVETRGFQSAFDHTAIGLSISQCLLVPHIGNFAETEDTVNYQAKEMDSRVEGRIGRAGLEVLVIRKIHPCLPSFKAEFTASVPLTRIRDIAHRGDIPHDLKQEIKHTIQNKLHRNAGPEDLVATEAMLARITKNPGEYSEAFVEQFKIFHHELKDFFNAGSLAEQLVSIIESLDERGSSALTLFLDCKKNLDASEESHNIFELIKIMRSLNALRDILVKGLESGLRNDAPDAAIAMRQKWRLCEIGLEDYLFVLLSRFLNALEAAGGAKWLADNVESKNISSWDDPLGALIVGVRQLGLSGWRPEECAAIGTELLAWQEKGLFEKEGSGDGKIIWALRLKATLDRARRLTEDYSEALLQIFPQRVQILGKALGIPENSVRTYTEAEIRAGVIFQVSKLCTLLLKAVRSTLGSHGWDILVPGSAIGTLVQVESIVPGSLPSTLEGPIVLVVNKADGDEEVTAAGSNIVGVVLLQELPHLSHLGERVVFVTCEDDDEVADMQKLTGKYVRLEASLTGVNLTLSSSNDIVAEDLSRDDSSTVEPPGSHDPSWSAVRTHSSQGVSAGGVILLADADAQTSGAKAAACGRLASLAAVSRKVSSDQGVPASFQVPKGVVIPFGSMELALERSKSMETFLSFLEEIETARLDGGELDKLCFKLQELISSLQLPKDIVDGIGQMFPDNARLIVRSSANVEDLAGMSAAGLYESIPNVSPSNPIVFANAVSQVWASLYTRRAVLSRRAAGVPQKNAAMAVLVQEMLSPELSFVLHTLSPTDRDQNSVEAEIAPGLGETLASGTRGTPWRLSCGKFDGLVRTLAFANFSEEMLVSGAGPADGDVNRLTVDYSKKPLTIDPIFRHQLGQRLCSIGFFLERKFGCPQDVEGCVVGKDIFVVQTRPQPQ</sequence>